<feature type="region of interest" description="Disordered" evidence="1">
    <location>
        <begin position="14"/>
        <end position="45"/>
    </location>
</feature>
<evidence type="ECO:0000256" key="1">
    <source>
        <dbReference type="SAM" id="MobiDB-lite"/>
    </source>
</evidence>
<evidence type="ECO:0000313" key="2">
    <source>
        <dbReference type="EnsemblMetazoa" id="AQUA014500-PA"/>
    </source>
</evidence>
<dbReference type="AlphaFoldDB" id="A0A182XRM7"/>
<protein>
    <submittedName>
        <fullName evidence="2">Uncharacterized protein</fullName>
    </submittedName>
</protein>
<organism evidence="2 3">
    <name type="scientific">Anopheles quadriannulatus</name>
    <name type="common">Mosquito</name>
    <dbReference type="NCBI Taxonomy" id="34691"/>
    <lineage>
        <taxon>Eukaryota</taxon>
        <taxon>Metazoa</taxon>
        <taxon>Ecdysozoa</taxon>
        <taxon>Arthropoda</taxon>
        <taxon>Hexapoda</taxon>
        <taxon>Insecta</taxon>
        <taxon>Pterygota</taxon>
        <taxon>Neoptera</taxon>
        <taxon>Endopterygota</taxon>
        <taxon>Diptera</taxon>
        <taxon>Nematocera</taxon>
        <taxon>Culicoidea</taxon>
        <taxon>Culicidae</taxon>
        <taxon>Anophelinae</taxon>
        <taxon>Anopheles</taxon>
    </lineage>
</organism>
<keyword evidence="3" id="KW-1185">Reference proteome</keyword>
<name>A0A182XRM7_ANOQN</name>
<sequence length="77" mass="8480">SLSLSLAHLTIANAKQNHSADSRADARLNSSNSRGGRSDSRNDTTHTWCGFVCEYVQRVREIVLLLLASLLNSNHTE</sequence>
<dbReference type="Proteomes" id="UP000076407">
    <property type="component" value="Unassembled WGS sequence"/>
</dbReference>
<dbReference type="EnsemblMetazoa" id="AQUA014500-RA">
    <property type="protein sequence ID" value="AQUA014500-PA"/>
    <property type="gene ID" value="AQUA014500"/>
</dbReference>
<dbReference type="VEuPathDB" id="VectorBase:AQUA014500"/>
<proteinExistence type="predicted"/>
<evidence type="ECO:0000313" key="3">
    <source>
        <dbReference type="Proteomes" id="UP000076407"/>
    </source>
</evidence>
<reference evidence="2" key="1">
    <citation type="submission" date="2020-05" db="UniProtKB">
        <authorList>
            <consortium name="EnsemblMetazoa"/>
        </authorList>
    </citation>
    <scope>IDENTIFICATION</scope>
    <source>
        <strain evidence="2">SANGQUA</strain>
    </source>
</reference>
<accession>A0A182XRM7</accession>